<dbReference type="EMBL" id="JACHMO010000001">
    <property type="protein sequence ID" value="MBB5808933.1"/>
    <property type="molecule type" value="Genomic_DNA"/>
</dbReference>
<sequence length="52" mass="6004">MSGLERHLRREDFWDRLSDGADDWDPMAAREVVEVSVDIVDFDHETAVLTAE</sequence>
<reference evidence="1 2" key="1">
    <citation type="submission" date="2020-08" db="EMBL/GenBank/DDBJ databases">
        <title>Sequencing the genomes of 1000 actinobacteria strains.</title>
        <authorList>
            <person name="Klenk H.-P."/>
        </authorList>
    </citation>
    <scope>NUCLEOTIDE SEQUENCE [LARGE SCALE GENOMIC DNA]</scope>
    <source>
        <strain evidence="1 2">DSM 45486</strain>
    </source>
</reference>
<gene>
    <name evidence="1" type="ORF">F4560_008701</name>
</gene>
<dbReference type="AlphaFoldDB" id="A0A7W9M6C9"/>
<organism evidence="1 2">
    <name type="scientific">Saccharothrix ecbatanensis</name>
    <dbReference type="NCBI Taxonomy" id="1105145"/>
    <lineage>
        <taxon>Bacteria</taxon>
        <taxon>Bacillati</taxon>
        <taxon>Actinomycetota</taxon>
        <taxon>Actinomycetes</taxon>
        <taxon>Pseudonocardiales</taxon>
        <taxon>Pseudonocardiaceae</taxon>
        <taxon>Saccharothrix</taxon>
    </lineage>
</organism>
<proteinExistence type="predicted"/>
<dbReference type="Proteomes" id="UP000552097">
    <property type="component" value="Unassembled WGS sequence"/>
</dbReference>
<evidence type="ECO:0000313" key="2">
    <source>
        <dbReference type="Proteomes" id="UP000552097"/>
    </source>
</evidence>
<name>A0A7W9M6C9_9PSEU</name>
<dbReference type="RefSeq" id="WP_184928763.1">
    <property type="nucleotide sequence ID" value="NZ_JACHMO010000001.1"/>
</dbReference>
<evidence type="ECO:0000313" key="1">
    <source>
        <dbReference type="EMBL" id="MBB5808933.1"/>
    </source>
</evidence>
<comment type="caution">
    <text evidence="1">The sequence shown here is derived from an EMBL/GenBank/DDBJ whole genome shotgun (WGS) entry which is preliminary data.</text>
</comment>
<keyword evidence="2" id="KW-1185">Reference proteome</keyword>
<accession>A0A7W9M6C9</accession>
<protein>
    <submittedName>
        <fullName evidence="1">Uncharacterized protein</fullName>
    </submittedName>
</protein>